<dbReference type="KEGG" id="nah:F5544_38585"/>
<dbReference type="RefSeq" id="WP_167471245.1">
    <property type="nucleotide sequence ID" value="NZ_CP046172.1"/>
</dbReference>
<protein>
    <recommendedName>
        <fullName evidence="3">CopG family transcriptional regulator</fullName>
    </recommendedName>
</protein>
<accession>A0A6G9YQG3</accession>
<proteinExistence type="predicted"/>
<keyword evidence="2" id="KW-1185">Reference proteome</keyword>
<reference evidence="1 2" key="1">
    <citation type="journal article" date="2019" name="ACS Chem. Biol.">
        <title>Identification and Mobilization of a Cryptic Antibiotic Biosynthesis Gene Locus from a Human-Pathogenic Nocardia Isolate.</title>
        <authorList>
            <person name="Herisse M."/>
            <person name="Ishida K."/>
            <person name="Porter J.L."/>
            <person name="Howden B."/>
            <person name="Hertweck C."/>
            <person name="Stinear T.P."/>
            <person name="Pidot S.J."/>
        </authorList>
    </citation>
    <scope>NUCLEOTIDE SEQUENCE [LARGE SCALE GENOMIC DNA]</scope>
    <source>
        <strain evidence="1 2">AUSMDU00012717</strain>
    </source>
</reference>
<organism evidence="1 2">
    <name type="scientific">Nocardia arthritidis</name>
    <dbReference type="NCBI Taxonomy" id="228602"/>
    <lineage>
        <taxon>Bacteria</taxon>
        <taxon>Bacillati</taxon>
        <taxon>Actinomycetota</taxon>
        <taxon>Actinomycetes</taxon>
        <taxon>Mycobacteriales</taxon>
        <taxon>Nocardiaceae</taxon>
        <taxon>Nocardia</taxon>
    </lineage>
</organism>
<sequence>MSALPADYPPGDGPAAKVSVSLRAGNIRAIRERVGARGFSAYVDAAVERQIERDLLEEALIANEDQAGVIPQELRDEAAALFREVKASPELQGDQGWHEPEAD</sequence>
<dbReference type="EMBL" id="CP046172">
    <property type="protein sequence ID" value="QIS15539.1"/>
    <property type="molecule type" value="Genomic_DNA"/>
</dbReference>
<evidence type="ECO:0000313" key="1">
    <source>
        <dbReference type="EMBL" id="QIS15539.1"/>
    </source>
</evidence>
<dbReference type="AlphaFoldDB" id="A0A6G9YQG3"/>
<evidence type="ECO:0000313" key="2">
    <source>
        <dbReference type="Proteomes" id="UP000503540"/>
    </source>
</evidence>
<evidence type="ECO:0008006" key="3">
    <source>
        <dbReference type="Google" id="ProtNLM"/>
    </source>
</evidence>
<name>A0A6G9YQG3_9NOCA</name>
<gene>
    <name evidence="1" type="ORF">F5544_38585</name>
</gene>
<dbReference type="Proteomes" id="UP000503540">
    <property type="component" value="Chromosome"/>
</dbReference>